<reference evidence="3" key="1">
    <citation type="submission" date="2018-12" db="EMBL/GenBank/DDBJ databases">
        <title>Novel natural products biosynthetic potential of the class Ktedonobacteria.</title>
        <authorList>
            <person name="Zheng Y."/>
            <person name="Saitou A."/>
            <person name="Wang C.M."/>
            <person name="Toyoda A."/>
            <person name="Minakuchi Y."/>
            <person name="Sekiguchi Y."/>
            <person name="Ueda K."/>
            <person name="Takano H."/>
            <person name="Sakai Y."/>
            <person name="Yokota A."/>
            <person name="Yabe S."/>
        </authorList>
    </citation>
    <scope>NUCLEOTIDE SEQUENCE</scope>
    <source>
        <strain evidence="3">A3-2</strain>
    </source>
</reference>
<protein>
    <recommendedName>
        <fullName evidence="2">Cupin type-2 domain-containing protein</fullName>
    </recommendedName>
</protein>
<feature type="region of interest" description="Disordered" evidence="1">
    <location>
        <begin position="1"/>
        <end position="25"/>
    </location>
</feature>
<name>A0A455SZY1_9CHLR</name>
<dbReference type="Pfam" id="PF07883">
    <property type="entry name" value="Cupin_2"/>
    <property type="match status" value="1"/>
</dbReference>
<dbReference type="EMBL" id="AP019377">
    <property type="protein sequence ID" value="BBH93917.1"/>
    <property type="molecule type" value="Genomic_DNA"/>
</dbReference>
<gene>
    <name evidence="3" type="ORF">KTA_21160</name>
</gene>
<evidence type="ECO:0000259" key="2">
    <source>
        <dbReference type="Pfam" id="PF07883"/>
    </source>
</evidence>
<dbReference type="PANTHER" id="PTHR37694">
    <property type="entry name" value="SLR8022 PROTEIN"/>
    <property type="match status" value="1"/>
</dbReference>
<dbReference type="InterPro" id="IPR011051">
    <property type="entry name" value="RmlC_Cupin_sf"/>
</dbReference>
<dbReference type="PANTHER" id="PTHR37694:SF1">
    <property type="entry name" value="SLR8022 PROTEIN"/>
    <property type="match status" value="1"/>
</dbReference>
<dbReference type="AlphaFoldDB" id="A0A455SZY1"/>
<feature type="compositionally biased region" description="Low complexity" evidence="1">
    <location>
        <begin position="1"/>
        <end position="15"/>
    </location>
</feature>
<sequence length="155" mass="16626">MEQQEQEQASPPQESRSGEPQGPGHFKVFDLAASATFRSEGPATRTLWESATARLLLLALKAGQQIHEHRTSYEAFIQVISGHLLFTLAPERISMRAGTLLHLAPHVAHSVEALQDSVFLITLITSAAEDQAATSASATAAEKATAMQQAHGGEE</sequence>
<dbReference type="InterPro" id="IPR013096">
    <property type="entry name" value="Cupin_2"/>
</dbReference>
<proteinExistence type="predicted"/>
<evidence type="ECO:0000256" key="1">
    <source>
        <dbReference type="SAM" id="MobiDB-lite"/>
    </source>
</evidence>
<dbReference type="InterPro" id="IPR014710">
    <property type="entry name" value="RmlC-like_jellyroll"/>
</dbReference>
<feature type="domain" description="Cupin type-2" evidence="2">
    <location>
        <begin position="58"/>
        <end position="117"/>
    </location>
</feature>
<dbReference type="Gene3D" id="2.60.120.10">
    <property type="entry name" value="Jelly Rolls"/>
    <property type="match status" value="1"/>
</dbReference>
<dbReference type="SUPFAM" id="SSF51182">
    <property type="entry name" value="RmlC-like cupins"/>
    <property type="match status" value="1"/>
</dbReference>
<organism evidence="3">
    <name type="scientific">Thermogemmatispora argillosa</name>
    <dbReference type="NCBI Taxonomy" id="2045280"/>
    <lineage>
        <taxon>Bacteria</taxon>
        <taxon>Bacillati</taxon>
        <taxon>Chloroflexota</taxon>
        <taxon>Ktedonobacteria</taxon>
        <taxon>Thermogemmatisporales</taxon>
        <taxon>Thermogemmatisporaceae</taxon>
        <taxon>Thermogemmatispora</taxon>
    </lineage>
</organism>
<evidence type="ECO:0000313" key="3">
    <source>
        <dbReference type="EMBL" id="BBH93917.1"/>
    </source>
</evidence>
<accession>A0A455SZY1</accession>